<keyword evidence="1" id="KW-0677">Repeat</keyword>
<sequence>MGGGDLADFCEAVILQANGEDLRIITLLYEHVLLANHSAYRLSEDAKKRSTDRSNRLLNRWISSYCSSSSSSSSGSADDLTVSATTNNRQIARVDPTLEEDGSSCAKRIFHAVIRQNSDLLSLDGITAAEEWLGRMRHLGRSGIPWCAPDADAYNIVLLGYCHLCKSFHHDRSLSKLPARDVAEARKTEMSNRRFVVQGVVRVLSEFADNADEEKEDSGCWPNLMSMNLALNAIAKAGGGFPDDSICQMTNKLVFDLIGEEKYRSLMDQDVSSFEHNMIFDITSEEKYRQLVDPEVAPIESDECDSYVAPRISRTGTSKHLNPNLDTYHWLVDIYSNGANIVYTKKSMAILNKMIRIRSEQDSEYLTGDGKLRNAASFAPSTGTHNKVLHALVEKMEENNEAALVKEKTAKEAMRLLDSMVLHRSSLPSPITFLFLLRLWQNTQSSEAGEYAEEILSRMEIFCLYQNELRVLSNAYLQALECWLTAAKAGRPGAAERAFR</sequence>
<dbReference type="InterPro" id="IPR051222">
    <property type="entry name" value="PPR/CCM1_RNA-binding"/>
</dbReference>
<organism evidence="2 3">
    <name type="scientific">Cyclostephanos tholiformis</name>
    <dbReference type="NCBI Taxonomy" id="382380"/>
    <lineage>
        <taxon>Eukaryota</taxon>
        <taxon>Sar</taxon>
        <taxon>Stramenopiles</taxon>
        <taxon>Ochrophyta</taxon>
        <taxon>Bacillariophyta</taxon>
        <taxon>Coscinodiscophyceae</taxon>
        <taxon>Thalassiosirophycidae</taxon>
        <taxon>Stephanodiscales</taxon>
        <taxon>Stephanodiscaceae</taxon>
        <taxon>Cyclostephanos</taxon>
    </lineage>
</organism>
<dbReference type="PANTHER" id="PTHR47942:SF63">
    <property type="entry name" value="PENTATRICOPEPTIDE REPEAT-CONTAINING PROTEIN"/>
    <property type="match status" value="1"/>
</dbReference>
<protein>
    <submittedName>
        <fullName evidence="2">Uncharacterized protein</fullName>
    </submittedName>
</protein>
<accession>A0ABD3SE67</accession>
<comment type="caution">
    <text evidence="2">The sequence shown here is derived from an EMBL/GenBank/DDBJ whole genome shotgun (WGS) entry which is preliminary data.</text>
</comment>
<evidence type="ECO:0000313" key="3">
    <source>
        <dbReference type="Proteomes" id="UP001530377"/>
    </source>
</evidence>
<gene>
    <name evidence="2" type="ORF">ACHAXA_006383</name>
</gene>
<dbReference type="Gene3D" id="1.25.40.10">
    <property type="entry name" value="Tetratricopeptide repeat domain"/>
    <property type="match status" value="1"/>
</dbReference>
<dbReference type="Proteomes" id="UP001530377">
    <property type="component" value="Unassembled WGS sequence"/>
</dbReference>
<proteinExistence type="predicted"/>
<dbReference type="PANTHER" id="PTHR47942">
    <property type="entry name" value="TETRATRICOPEPTIDE REPEAT (TPR)-LIKE SUPERFAMILY PROTEIN-RELATED"/>
    <property type="match status" value="1"/>
</dbReference>
<evidence type="ECO:0000256" key="1">
    <source>
        <dbReference type="ARBA" id="ARBA00022737"/>
    </source>
</evidence>
<name>A0ABD3SE67_9STRA</name>
<dbReference type="AlphaFoldDB" id="A0ABD3SE67"/>
<reference evidence="2 3" key="1">
    <citation type="submission" date="2024-10" db="EMBL/GenBank/DDBJ databases">
        <title>Updated reference genomes for cyclostephanoid diatoms.</title>
        <authorList>
            <person name="Roberts W.R."/>
            <person name="Alverson A.J."/>
        </authorList>
    </citation>
    <scope>NUCLEOTIDE SEQUENCE [LARGE SCALE GENOMIC DNA]</scope>
    <source>
        <strain evidence="2 3">AJA228-03</strain>
    </source>
</reference>
<keyword evidence="3" id="KW-1185">Reference proteome</keyword>
<evidence type="ECO:0000313" key="2">
    <source>
        <dbReference type="EMBL" id="KAL3822598.1"/>
    </source>
</evidence>
<dbReference type="InterPro" id="IPR011990">
    <property type="entry name" value="TPR-like_helical_dom_sf"/>
</dbReference>
<dbReference type="EMBL" id="JALLPB020000060">
    <property type="protein sequence ID" value="KAL3822598.1"/>
    <property type="molecule type" value="Genomic_DNA"/>
</dbReference>